<dbReference type="EMBL" id="QDLV01000039">
    <property type="protein sequence ID" value="PVJ41625.1"/>
    <property type="molecule type" value="Genomic_DNA"/>
</dbReference>
<sequence length="81" mass="9234">MDNEVTFSLSYELLTQKAEEEIRNINLEQDGIGYIEALAKASAILNFWYGLALQGYPGSTMDEHVDADRLRLHALVFNRED</sequence>
<evidence type="ECO:0000313" key="3">
    <source>
        <dbReference type="Proteomes" id="UP000245068"/>
    </source>
</evidence>
<dbReference type="RefSeq" id="WP_000368362.1">
    <property type="nucleotide sequence ID" value="NZ_CP024167.1"/>
</dbReference>
<gene>
    <name evidence="2" type="ORF">C4784_25715</name>
    <name evidence="1" type="ORF">C4855_25375</name>
</gene>
<evidence type="ECO:0000313" key="2">
    <source>
        <dbReference type="EMBL" id="PVM63066.1"/>
    </source>
</evidence>
<protein>
    <recommendedName>
        <fullName evidence="5">Phage gp6-like head-tail connector protein</fullName>
    </recommendedName>
</protein>
<proteinExistence type="predicted"/>
<evidence type="ECO:0000313" key="4">
    <source>
        <dbReference type="Proteomes" id="UP000245551"/>
    </source>
</evidence>
<dbReference type="Proteomes" id="UP000245068">
    <property type="component" value="Unassembled WGS sequence"/>
</dbReference>
<name>A0A2T8WT95_SALET</name>
<reference evidence="3 4" key="1">
    <citation type="submission" date="2018-04" db="EMBL/GenBank/DDBJ databases">
        <title>Serotype diversity and antimicrobial resistance among Salmonella enterica isolated from patients at an equine referral hospital.</title>
        <authorList>
            <person name="Leon I.M."/>
            <person name="Lawhon S.D."/>
            <person name="Norman K.N."/>
            <person name="Threadgill D.S."/>
            <person name="Ohta N."/>
            <person name="Vinasco J."/>
            <person name="Scott H.M."/>
        </authorList>
    </citation>
    <scope>NUCLEOTIDE SEQUENCE [LARGE SCALE GENOMIC DNA]</scope>
    <source>
        <strain evidence="2 3">159</strain>
        <strain evidence="1 4">230</strain>
    </source>
</reference>
<dbReference type="AlphaFoldDB" id="A0A2T8WT95"/>
<evidence type="ECO:0008006" key="5">
    <source>
        <dbReference type="Google" id="ProtNLM"/>
    </source>
</evidence>
<dbReference type="EMBL" id="QDOO01000045">
    <property type="protein sequence ID" value="PVM63066.1"/>
    <property type="molecule type" value="Genomic_DNA"/>
</dbReference>
<dbReference type="Proteomes" id="UP000245551">
    <property type="component" value="Unassembled WGS sequence"/>
</dbReference>
<accession>A0A2T8WT95</accession>
<comment type="caution">
    <text evidence="1">The sequence shown here is derived from an EMBL/GenBank/DDBJ whole genome shotgun (WGS) entry which is preliminary data.</text>
</comment>
<evidence type="ECO:0000313" key="1">
    <source>
        <dbReference type="EMBL" id="PVJ41625.1"/>
    </source>
</evidence>
<organism evidence="1 4">
    <name type="scientific">Salmonella enterica subsp. enterica serovar Gaminara</name>
    <dbReference type="NCBI Taxonomy" id="913070"/>
    <lineage>
        <taxon>Bacteria</taxon>
        <taxon>Pseudomonadati</taxon>
        <taxon>Pseudomonadota</taxon>
        <taxon>Gammaproteobacteria</taxon>
        <taxon>Enterobacterales</taxon>
        <taxon>Enterobacteriaceae</taxon>
        <taxon>Salmonella</taxon>
    </lineage>
</organism>